<organism evidence="2 3">
    <name type="scientific">Microbispora hainanensis</name>
    <dbReference type="NCBI Taxonomy" id="568844"/>
    <lineage>
        <taxon>Bacteria</taxon>
        <taxon>Bacillati</taxon>
        <taxon>Actinomycetota</taxon>
        <taxon>Actinomycetes</taxon>
        <taxon>Streptosporangiales</taxon>
        <taxon>Streptosporangiaceae</taxon>
        <taxon>Microbispora</taxon>
    </lineage>
</organism>
<dbReference type="RefSeq" id="WP_328708908.1">
    <property type="nucleotide sequence ID" value="NZ_CP108085.1"/>
</dbReference>
<reference evidence="2" key="1">
    <citation type="submission" date="2022-10" db="EMBL/GenBank/DDBJ databases">
        <title>The complete genomes of actinobacterial strains from the NBC collection.</title>
        <authorList>
            <person name="Joergensen T.S."/>
            <person name="Alvarez Arevalo M."/>
            <person name="Sterndorff E.B."/>
            <person name="Faurdal D."/>
            <person name="Vuksanovic O."/>
            <person name="Mourched A.-S."/>
            <person name="Charusanti P."/>
            <person name="Shaw S."/>
            <person name="Blin K."/>
            <person name="Weber T."/>
        </authorList>
    </citation>
    <scope>NUCLEOTIDE SEQUENCE</scope>
    <source>
        <strain evidence="2">NBC_00254</strain>
    </source>
</reference>
<proteinExistence type="predicted"/>
<accession>A0ABZ1SME9</accession>
<gene>
    <name evidence="2" type="ORF">OG913_30190</name>
</gene>
<keyword evidence="2" id="KW-0378">Hydrolase</keyword>
<feature type="compositionally biased region" description="Low complexity" evidence="1">
    <location>
        <begin position="303"/>
        <end position="318"/>
    </location>
</feature>
<sequence>MPEDRDTAEQEDDLLDDGLSAVPGRKRIAELPMLASLYVQVIGHDGTVRSNATGFVLRDRDGAPYLITNRHVVTGQNSLNGLKEDDYPRTISALRVAMHKSGSLGTWMPVALRLGDEDGRPYWLEHPVHGPWMDVVALPLGSVLEDDGLDLVAYPRVGPDARMELGTELQVIGFPVGFDPIHDGAALGVWTRGTIAWPPSLPWRNLPAFLIDCRSRHGQSGSPVVFAASEFTPYRHADGRVATGPVHEFIGVYSGRIHKDSDIGVVWKRDAVREIVEQGMQPEPGNGPEHPWVPPLEIPLHALTSPSALSSGSPAGAAVTPAELESRDEGELASPGSAADGGH</sequence>
<name>A0ABZ1SME9_9ACTN</name>
<evidence type="ECO:0000313" key="3">
    <source>
        <dbReference type="Proteomes" id="UP001432011"/>
    </source>
</evidence>
<dbReference type="Proteomes" id="UP001432011">
    <property type="component" value="Chromosome"/>
</dbReference>
<dbReference type="SUPFAM" id="SSF50494">
    <property type="entry name" value="Trypsin-like serine proteases"/>
    <property type="match status" value="1"/>
</dbReference>
<keyword evidence="2" id="KW-0645">Protease</keyword>
<dbReference type="Pfam" id="PF13365">
    <property type="entry name" value="Trypsin_2"/>
    <property type="match status" value="1"/>
</dbReference>
<evidence type="ECO:0000313" key="2">
    <source>
        <dbReference type="EMBL" id="WUP73629.1"/>
    </source>
</evidence>
<keyword evidence="3" id="KW-1185">Reference proteome</keyword>
<feature type="region of interest" description="Disordered" evidence="1">
    <location>
        <begin position="303"/>
        <end position="343"/>
    </location>
</feature>
<dbReference type="InterPro" id="IPR009003">
    <property type="entry name" value="Peptidase_S1_PA"/>
</dbReference>
<dbReference type="GO" id="GO:0006508">
    <property type="term" value="P:proteolysis"/>
    <property type="evidence" value="ECO:0007669"/>
    <property type="project" value="UniProtKB-KW"/>
</dbReference>
<dbReference type="EMBL" id="CP108085">
    <property type="protein sequence ID" value="WUP73629.1"/>
    <property type="molecule type" value="Genomic_DNA"/>
</dbReference>
<protein>
    <submittedName>
        <fullName evidence="2">Serine protease</fullName>
    </submittedName>
</protein>
<dbReference type="GO" id="GO:0008233">
    <property type="term" value="F:peptidase activity"/>
    <property type="evidence" value="ECO:0007669"/>
    <property type="project" value="UniProtKB-KW"/>
</dbReference>
<evidence type="ECO:0000256" key="1">
    <source>
        <dbReference type="SAM" id="MobiDB-lite"/>
    </source>
</evidence>